<dbReference type="AlphaFoldDB" id="A0A4R6VCA0"/>
<gene>
    <name evidence="1" type="ORF">EDC45_0959</name>
</gene>
<evidence type="ECO:0000313" key="1">
    <source>
        <dbReference type="EMBL" id="TDQ57893.1"/>
    </source>
</evidence>
<dbReference type="OrthoDB" id="9999894at2"/>
<dbReference type="RefSeq" id="WP_133544009.1">
    <property type="nucleotide sequence ID" value="NZ_SNYQ01000003.1"/>
</dbReference>
<comment type="caution">
    <text evidence="1">The sequence shown here is derived from an EMBL/GenBank/DDBJ whole genome shotgun (WGS) entry which is preliminary data.</text>
</comment>
<keyword evidence="2" id="KW-1185">Reference proteome</keyword>
<dbReference type="EMBL" id="SNYQ01000003">
    <property type="protein sequence ID" value="TDQ57893.1"/>
    <property type="molecule type" value="Genomic_DNA"/>
</dbReference>
<reference evidence="1 2" key="1">
    <citation type="submission" date="2019-03" db="EMBL/GenBank/DDBJ databases">
        <title>Genomic Encyclopedia of Type Strains, Phase IV (KMG-IV): sequencing the most valuable type-strain genomes for metagenomic binning, comparative biology and taxonomic classification.</title>
        <authorList>
            <person name="Goeker M."/>
        </authorList>
    </citation>
    <scope>NUCLEOTIDE SEQUENCE [LARGE SCALE GENOMIC DNA]</scope>
    <source>
        <strain evidence="1 2">DSM 28403</strain>
    </source>
</reference>
<dbReference type="Proteomes" id="UP000295657">
    <property type="component" value="Unassembled WGS sequence"/>
</dbReference>
<sequence>MRRAIITPTFQPHFKFVKKFLDSAIEYLVDPENVTFFFTVSESDFDKISVILEQYKSKLKIEVIVFERLLERFNLKYSDKKLLFKYGKFSYQTLKKFYTMLYIEYDQMLVLDSESMFIRKVRISNLFDLFFNNPFITICELDYLPKTGWFKQKVMENISLVLSKEAFDNKLEKTEMVKKYDNIWPLENFVWFYDKNILNDMFNDLGDPLSVVDYIYQNAPSENREQGCFEICLYQTYIYKNNKKYNYSIFKTGEILNSSFGNNPKLYDKYEELYYRLWQGEFGILEMVMCLLTENNTRELAESLKKYNFSIIRCDFTNLSNYKYQKEFLDIVKPSILAASQGHIWGVNNNLRTKIWNLLVFNSAFARYIYRDLKNIFRPFKPFFYWLRSFYYIGKHSCLWAYQLATNLNILKK</sequence>
<accession>A0A4R6VCA0</accession>
<protein>
    <submittedName>
        <fullName evidence="1">Uncharacterized protein</fullName>
    </submittedName>
</protein>
<organism evidence="1 2">
    <name type="scientific">Mesocricetibacter intestinalis</name>
    <dbReference type="NCBI Taxonomy" id="1521930"/>
    <lineage>
        <taxon>Bacteria</taxon>
        <taxon>Pseudomonadati</taxon>
        <taxon>Pseudomonadota</taxon>
        <taxon>Gammaproteobacteria</taxon>
        <taxon>Pasteurellales</taxon>
        <taxon>Pasteurellaceae</taxon>
        <taxon>Mesocricetibacter</taxon>
    </lineage>
</organism>
<name>A0A4R6VCA0_9PAST</name>
<evidence type="ECO:0000313" key="2">
    <source>
        <dbReference type="Proteomes" id="UP000295657"/>
    </source>
</evidence>
<proteinExistence type="predicted"/>